<dbReference type="InterPro" id="IPR029068">
    <property type="entry name" value="Glyas_Bleomycin-R_OHBP_Dase"/>
</dbReference>
<dbReference type="SUPFAM" id="SSF54593">
    <property type="entry name" value="Glyoxalase/Bleomycin resistance protein/Dihydroxybiphenyl dioxygenase"/>
    <property type="match status" value="1"/>
</dbReference>
<dbReference type="PROSITE" id="PS51819">
    <property type="entry name" value="VOC"/>
    <property type="match status" value="1"/>
</dbReference>
<dbReference type="AlphaFoldDB" id="X0VSF9"/>
<sequence length="130" mass="15024">MGEEILLNHVAVQCSNKEKADIFFTKILGVPKVKNFTISEGLSESIFGINSSVEIEVYDNGKTRFEVFIGQNNRMPSYEHICIEIEGKKEFIDRCKKYGIEPLIVKREGKDLLFVRDFSNNLYEIKEIKK</sequence>
<name>X0VSF9_9ZZZZ</name>
<gene>
    <name evidence="2" type="ORF">S01H1_49305</name>
</gene>
<feature type="domain" description="VOC" evidence="1">
    <location>
        <begin position="6"/>
        <end position="128"/>
    </location>
</feature>
<dbReference type="Gene3D" id="3.10.180.10">
    <property type="entry name" value="2,3-Dihydroxybiphenyl 1,2-Dioxygenase, domain 1"/>
    <property type="match status" value="1"/>
</dbReference>
<dbReference type="InterPro" id="IPR037523">
    <property type="entry name" value="VOC_core"/>
</dbReference>
<protein>
    <recommendedName>
        <fullName evidence="1">VOC domain-containing protein</fullName>
    </recommendedName>
</protein>
<proteinExistence type="predicted"/>
<evidence type="ECO:0000259" key="1">
    <source>
        <dbReference type="PROSITE" id="PS51819"/>
    </source>
</evidence>
<reference evidence="2" key="1">
    <citation type="journal article" date="2014" name="Front. Microbiol.">
        <title>High frequency of phylogenetically diverse reductive dehalogenase-homologous genes in deep subseafloor sedimentary metagenomes.</title>
        <authorList>
            <person name="Kawai M."/>
            <person name="Futagami T."/>
            <person name="Toyoda A."/>
            <person name="Takaki Y."/>
            <person name="Nishi S."/>
            <person name="Hori S."/>
            <person name="Arai W."/>
            <person name="Tsubouchi T."/>
            <person name="Morono Y."/>
            <person name="Uchiyama I."/>
            <person name="Ito T."/>
            <person name="Fujiyama A."/>
            <person name="Inagaki F."/>
            <person name="Takami H."/>
        </authorList>
    </citation>
    <scope>NUCLEOTIDE SEQUENCE</scope>
    <source>
        <strain evidence="2">Expedition CK06-06</strain>
    </source>
</reference>
<accession>X0VSF9</accession>
<dbReference type="EMBL" id="BARS01031705">
    <property type="protein sequence ID" value="GAG21170.1"/>
    <property type="molecule type" value="Genomic_DNA"/>
</dbReference>
<comment type="caution">
    <text evidence="2">The sequence shown here is derived from an EMBL/GenBank/DDBJ whole genome shotgun (WGS) entry which is preliminary data.</text>
</comment>
<evidence type="ECO:0000313" key="2">
    <source>
        <dbReference type="EMBL" id="GAG21170.1"/>
    </source>
</evidence>
<organism evidence="2">
    <name type="scientific">marine sediment metagenome</name>
    <dbReference type="NCBI Taxonomy" id="412755"/>
    <lineage>
        <taxon>unclassified sequences</taxon>
        <taxon>metagenomes</taxon>
        <taxon>ecological metagenomes</taxon>
    </lineage>
</organism>
<dbReference type="CDD" id="cd06587">
    <property type="entry name" value="VOC"/>
    <property type="match status" value="1"/>
</dbReference>